<name>A0A2W7RM77_9BACT</name>
<dbReference type="EMBL" id="QKZV01000006">
    <property type="protein sequence ID" value="PZX61903.1"/>
    <property type="molecule type" value="Genomic_DNA"/>
</dbReference>
<evidence type="ECO:0000256" key="1">
    <source>
        <dbReference type="SAM" id="MobiDB-lite"/>
    </source>
</evidence>
<accession>A0A2W7RM77</accession>
<keyword evidence="2" id="KW-0732">Signal</keyword>
<dbReference type="OrthoDB" id="102964at2"/>
<dbReference type="Proteomes" id="UP000249720">
    <property type="component" value="Unassembled WGS sequence"/>
</dbReference>
<keyword evidence="4" id="KW-1185">Reference proteome</keyword>
<protein>
    <recommendedName>
        <fullName evidence="5">Carbohydrate-binding family V/XII</fullName>
    </recommendedName>
</protein>
<dbReference type="RefSeq" id="WP_111296067.1">
    <property type="nucleotide sequence ID" value="NZ_QKZV01000006.1"/>
</dbReference>
<evidence type="ECO:0000313" key="4">
    <source>
        <dbReference type="Proteomes" id="UP000249720"/>
    </source>
</evidence>
<feature type="signal peptide" evidence="2">
    <location>
        <begin position="1"/>
        <end position="25"/>
    </location>
</feature>
<feature type="chain" id="PRO_5016013609" description="Carbohydrate-binding family V/XII" evidence="2">
    <location>
        <begin position="26"/>
        <end position="753"/>
    </location>
</feature>
<gene>
    <name evidence="3" type="ORF">LX80_02065</name>
</gene>
<sequence>MKKLRLLMLPLFAIAFLFSLTAAKAQENSEWPKVISANDGSTIKIYQPQPESLSGDILKFRSAVSVQSPNDTDPTFGTFWCVATIATDRDNRIVHLINTRVPNLKLSSDSDVNHINYLKTTLESQLPQAGIEIPMDVLLTQLDNNAEQNKLAQNFDNNPPKIIYASKPSILVLIDGEPKMKRNPSWGLDAVVNTPFTIVRNNDGQFYLYGAKHWYKASSATGPYQPAYNPPANLNKIASAVDAANDAQAGYSSSADKSDDNVYTGYSDIIVSTQPAELIQTSGQPNMVPIDNTSLLYAANSNNDIFLDTNTQQYYILVSGRWFTSNSLNGSWRYIPATNIPADFAKIPEGSPKDNVLASVPGTYAAKEAILDAQIPQTAKVDRNKAAADVTYDGEPDFRPIEGTNMQYAINTASSVVRYGNLYYTVESGVWFVAPTPNGPWRVATERPAEIDIIPPSYPVYNLKYVYIYDVTPDWVYMGYTPGYLNTFVYGPTVVYGTGYYYRPWWGNYYYPRPFTWGFNMMYNPWYGWGVGFNYSFGWFNIGFGTTIWNGWVGGWWGPRIYHPPYCWSPRNYGFYGRNAGFYARRPIVINNNRFVTNNIYNYRHDVVTSNRIVYNNRNVNIRNDRYNYNNSNIRNNNFGNNRNVRGEHVQPNMPSNVVRENNILSDRQGNVYRNEQGRWEQRTPQRQWAPVNNNHPEVIHNLERQQAMQQRGQMRFQNFQMNRPAPAQRFTPAPSRGGGGGGNNNRGNRWGH</sequence>
<reference evidence="3 4" key="1">
    <citation type="submission" date="2018-06" db="EMBL/GenBank/DDBJ databases">
        <title>Genomic Encyclopedia of Archaeal and Bacterial Type Strains, Phase II (KMG-II): from individual species to whole genera.</title>
        <authorList>
            <person name="Goeker M."/>
        </authorList>
    </citation>
    <scope>NUCLEOTIDE SEQUENCE [LARGE SCALE GENOMIC DNA]</scope>
    <source>
        <strain evidence="3 4">DSM 23241</strain>
    </source>
</reference>
<comment type="caution">
    <text evidence="3">The sequence shown here is derived from an EMBL/GenBank/DDBJ whole genome shotgun (WGS) entry which is preliminary data.</text>
</comment>
<evidence type="ECO:0008006" key="5">
    <source>
        <dbReference type="Google" id="ProtNLM"/>
    </source>
</evidence>
<dbReference type="AlphaFoldDB" id="A0A2W7RM77"/>
<proteinExistence type="predicted"/>
<evidence type="ECO:0000313" key="3">
    <source>
        <dbReference type="EMBL" id="PZX61903.1"/>
    </source>
</evidence>
<evidence type="ECO:0000256" key="2">
    <source>
        <dbReference type="SAM" id="SignalP"/>
    </source>
</evidence>
<feature type="region of interest" description="Disordered" evidence="1">
    <location>
        <begin position="726"/>
        <end position="753"/>
    </location>
</feature>
<organism evidence="3 4">
    <name type="scientific">Hydrotalea sandarakina</name>
    <dbReference type="NCBI Taxonomy" id="1004304"/>
    <lineage>
        <taxon>Bacteria</taxon>
        <taxon>Pseudomonadati</taxon>
        <taxon>Bacteroidota</taxon>
        <taxon>Chitinophagia</taxon>
        <taxon>Chitinophagales</taxon>
        <taxon>Chitinophagaceae</taxon>
        <taxon>Hydrotalea</taxon>
    </lineage>
</organism>